<dbReference type="InterPro" id="IPR044399">
    <property type="entry name" value="Mb-like_M"/>
</dbReference>
<evidence type="ECO:0000256" key="2">
    <source>
        <dbReference type="ARBA" id="ARBA00022617"/>
    </source>
</evidence>
<evidence type="ECO:0000313" key="9">
    <source>
        <dbReference type="Proteomes" id="UP000198406"/>
    </source>
</evidence>
<evidence type="ECO:0000256" key="6">
    <source>
        <dbReference type="RuleBase" id="RU000356"/>
    </source>
</evidence>
<evidence type="ECO:0000256" key="1">
    <source>
        <dbReference type="ARBA" id="ARBA00022448"/>
    </source>
</evidence>
<dbReference type="GO" id="GO:0019825">
    <property type="term" value="F:oxygen binding"/>
    <property type="evidence" value="ECO:0007669"/>
    <property type="project" value="InterPro"/>
</dbReference>
<evidence type="ECO:0000256" key="4">
    <source>
        <dbReference type="ARBA" id="ARBA00022723"/>
    </source>
</evidence>
<dbReference type="GO" id="GO:0020037">
    <property type="term" value="F:heme binding"/>
    <property type="evidence" value="ECO:0007669"/>
    <property type="project" value="InterPro"/>
</dbReference>
<dbReference type="PROSITE" id="PS01033">
    <property type="entry name" value="GLOBIN"/>
    <property type="match status" value="1"/>
</dbReference>
<keyword evidence="3 6" id="KW-0561">Oxygen transport</keyword>
<proteinExistence type="inferred from homology"/>
<dbReference type="PANTHER" id="PTHR46458:SF1">
    <property type="entry name" value="GEO09476P1"/>
    <property type="match status" value="1"/>
</dbReference>
<dbReference type="GO" id="GO:0005344">
    <property type="term" value="F:oxygen carrier activity"/>
    <property type="evidence" value="ECO:0007669"/>
    <property type="project" value="UniProtKB-KW"/>
</dbReference>
<keyword evidence="4" id="KW-0479">Metal-binding</keyword>
<keyword evidence="5" id="KW-0408">Iron</keyword>
<protein>
    <recommendedName>
        <fullName evidence="7">Globin domain-containing protein</fullName>
    </recommendedName>
</protein>
<accession>A0A1Z5K5L2</accession>
<evidence type="ECO:0000256" key="3">
    <source>
        <dbReference type="ARBA" id="ARBA00022621"/>
    </source>
</evidence>
<dbReference type="GO" id="GO:0046872">
    <property type="term" value="F:metal ion binding"/>
    <property type="evidence" value="ECO:0007669"/>
    <property type="project" value="UniProtKB-KW"/>
</dbReference>
<dbReference type="InterPro" id="IPR009050">
    <property type="entry name" value="Globin-like_sf"/>
</dbReference>
<comment type="similarity">
    <text evidence="6">Belongs to the globin family.</text>
</comment>
<dbReference type="SUPFAM" id="SSF46458">
    <property type="entry name" value="Globin-like"/>
    <property type="match status" value="1"/>
</dbReference>
<evidence type="ECO:0000313" key="8">
    <source>
        <dbReference type="EMBL" id="GAX21550.1"/>
    </source>
</evidence>
<dbReference type="Proteomes" id="UP000198406">
    <property type="component" value="Unassembled WGS sequence"/>
</dbReference>
<evidence type="ECO:0000259" key="7">
    <source>
        <dbReference type="PROSITE" id="PS01033"/>
    </source>
</evidence>
<dbReference type="OrthoDB" id="436496at2759"/>
<gene>
    <name evidence="8" type="ORF">FisN_6Hh441</name>
</gene>
<reference evidence="8 9" key="1">
    <citation type="journal article" date="2015" name="Plant Cell">
        <title>Oil accumulation by the oleaginous diatom Fistulifera solaris as revealed by the genome and transcriptome.</title>
        <authorList>
            <person name="Tanaka T."/>
            <person name="Maeda Y."/>
            <person name="Veluchamy A."/>
            <person name="Tanaka M."/>
            <person name="Abida H."/>
            <person name="Marechal E."/>
            <person name="Bowler C."/>
            <person name="Muto M."/>
            <person name="Sunaga Y."/>
            <person name="Tanaka M."/>
            <person name="Yoshino T."/>
            <person name="Taniguchi T."/>
            <person name="Fukuda Y."/>
            <person name="Nemoto M."/>
            <person name="Matsumoto M."/>
            <person name="Wong P.S."/>
            <person name="Aburatani S."/>
            <person name="Fujibuchi W."/>
        </authorList>
    </citation>
    <scope>NUCLEOTIDE SEQUENCE [LARGE SCALE GENOMIC DNA]</scope>
    <source>
        <strain evidence="8 9">JPCC DA0580</strain>
    </source>
</reference>
<keyword evidence="1 6" id="KW-0813">Transport</keyword>
<dbReference type="InParanoid" id="A0A1Z5K5L2"/>
<dbReference type="InterPro" id="IPR012292">
    <property type="entry name" value="Globin/Proto"/>
</dbReference>
<dbReference type="InterPro" id="IPR000971">
    <property type="entry name" value="Globin"/>
</dbReference>
<dbReference type="PANTHER" id="PTHR46458">
    <property type="entry name" value="BLR2807 PROTEIN"/>
    <property type="match status" value="1"/>
</dbReference>
<dbReference type="Pfam" id="PF00042">
    <property type="entry name" value="Globin"/>
    <property type="match status" value="1"/>
</dbReference>
<evidence type="ECO:0000256" key="5">
    <source>
        <dbReference type="ARBA" id="ARBA00023004"/>
    </source>
</evidence>
<dbReference type="CDD" id="cd01040">
    <property type="entry name" value="Mb-like"/>
    <property type="match status" value="1"/>
</dbReference>
<dbReference type="EMBL" id="BDSP01000169">
    <property type="protein sequence ID" value="GAX21550.1"/>
    <property type="molecule type" value="Genomic_DNA"/>
</dbReference>
<dbReference type="Gene3D" id="1.10.490.10">
    <property type="entry name" value="Globins"/>
    <property type="match status" value="1"/>
</dbReference>
<dbReference type="AlphaFoldDB" id="A0A1Z5K5L2"/>
<feature type="domain" description="Globin" evidence="7">
    <location>
        <begin position="8"/>
        <end position="158"/>
    </location>
</feature>
<name>A0A1Z5K5L2_FISSO</name>
<comment type="caution">
    <text evidence="8">The sequence shown here is derived from an EMBL/GenBank/DDBJ whole genome shotgun (WGS) entry which is preliminary data.</text>
</comment>
<sequence>MTTATRIESIDYTIAMNVSSTWDQVKLKDKDYVDRLGELIFERLFQLNPRAAAIFDMEGVENIKEHLSFKTHAPVIVDMVDCVVQFLGPNLDSLEDFLKDLGQRHISYGAKPEDLSSMGRATIYAVETIMGADFTTEDAENWTRVFKYMTSIMADGMRL</sequence>
<dbReference type="InterPro" id="IPR050532">
    <property type="entry name" value="Globin-like_OT"/>
</dbReference>
<dbReference type="PRINTS" id="PR01907">
    <property type="entry name" value="WORMGLOBIN"/>
</dbReference>
<keyword evidence="2 6" id="KW-0349">Heme</keyword>
<keyword evidence="9" id="KW-1185">Reference proteome</keyword>
<organism evidence="8 9">
    <name type="scientific">Fistulifera solaris</name>
    <name type="common">Oleaginous diatom</name>
    <dbReference type="NCBI Taxonomy" id="1519565"/>
    <lineage>
        <taxon>Eukaryota</taxon>
        <taxon>Sar</taxon>
        <taxon>Stramenopiles</taxon>
        <taxon>Ochrophyta</taxon>
        <taxon>Bacillariophyta</taxon>
        <taxon>Bacillariophyceae</taxon>
        <taxon>Bacillariophycidae</taxon>
        <taxon>Naviculales</taxon>
        <taxon>Naviculaceae</taxon>
        <taxon>Fistulifera</taxon>
    </lineage>
</organism>